<evidence type="ECO:0000256" key="1">
    <source>
        <dbReference type="ARBA" id="ARBA00004170"/>
    </source>
</evidence>
<proteinExistence type="inferred from homology"/>
<keyword evidence="4 7" id="KW-0931">ER-Golgi transport</keyword>
<accession>A0A8A3PM66</accession>
<evidence type="ECO:0000313" key="9">
    <source>
        <dbReference type="Proteomes" id="UP000672032"/>
    </source>
</evidence>
<comment type="subcellular location">
    <subcellularLocation>
        <location evidence="1 7">Membrane</location>
        <topology evidence="1 7">Peripheral membrane protein</topology>
    </subcellularLocation>
</comment>
<dbReference type="InterPro" id="IPR000744">
    <property type="entry name" value="NSF_attach"/>
</dbReference>
<dbReference type="Proteomes" id="UP000672032">
    <property type="component" value="Chromosome 7"/>
</dbReference>
<protein>
    <recommendedName>
        <fullName evidence="10">Vesicular-fusion protein sec17</fullName>
    </recommendedName>
</protein>
<dbReference type="FunFam" id="1.25.40.10:FF:000049">
    <property type="entry name" value="Alpha-soluble NSF attachment protein-like"/>
    <property type="match status" value="1"/>
</dbReference>
<dbReference type="GO" id="GO:0035494">
    <property type="term" value="P:SNARE complex disassembly"/>
    <property type="evidence" value="ECO:0007669"/>
    <property type="project" value="TreeGrafter"/>
</dbReference>
<dbReference type="GO" id="GO:0019905">
    <property type="term" value="F:syntaxin binding"/>
    <property type="evidence" value="ECO:0007669"/>
    <property type="project" value="TreeGrafter"/>
</dbReference>
<keyword evidence="9" id="KW-1185">Reference proteome</keyword>
<dbReference type="PRINTS" id="PR00448">
    <property type="entry name" value="NSFATTACHMNT"/>
</dbReference>
<keyword evidence="6 7" id="KW-0472">Membrane</keyword>
<sequence length="310" mass="34909">MAQDPRTLMQKAEKAVAGASGGFSLFGGRQEKWENAAELYNQAANAFRMQKQSNPLLSYFCIETNIHLLTDKEAGQAFERAADIQTNKLNEPDDAANTLTEAFKVYKKGDPLDAVRCLDIAINHYTSKGNFRRAATHKQNLAEVYEMEIQDMKKAIESYELAASWFEADNAEALANKLYLKVADIAALEDDYYKAIENFEKVASSSVSNNLMKWSVKDYFLKAGLCHLAVGDTVATGRAFEKYRDMDPTFPSTREHQLLVDLAEAVDAGDQEQFADKLFQYDQMSKLDKWKTTILLKVKNAIEEKGEDFS</sequence>
<evidence type="ECO:0000256" key="6">
    <source>
        <dbReference type="ARBA" id="ARBA00023136"/>
    </source>
</evidence>
<dbReference type="Gene3D" id="1.25.40.10">
    <property type="entry name" value="Tetratricopeptide repeat domain"/>
    <property type="match status" value="1"/>
</dbReference>
<evidence type="ECO:0000313" key="8">
    <source>
        <dbReference type="EMBL" id="QSZ36542.1"/>
    </source>
</evidence>
<comment type="similarity">
    <text evidence="2 7">Belongs to the SNAP family.</text>
</comment>
<name>A0A8A3PM66_9HELO</name>
<dbReference type="AlphaFoldDB" id="A0A8A3PM66"/>
<evidence type="ECO:0000256" key="7">
    <source>
        <dbReference type="RuleBase" id="RU367013"/>
    </source>
</evidence>
<evidence type="ECO:0000256" key="3">
    <source>
        <dbReference type="ARBA" id="ARBA00022448"/>
    </source>
</evidence>
<dbReference type="GO" id="GO:0006886">
    <property type="term" value="P:intracellular protein transport"/>
    <property type="evidence" value="ECO:0007669"/>
    <property type="project" value="UniProtKB-UniRule"/>
</dbReference>
<keyword evidence="3 7" id="KW-0813">Transport</keyword>
<evidence type="ECO:0000256" key="4">
    <source>
        <dbReference type="ARBA" id="ARBA00022892"/>
    </source>
</evidence>
<dbReference type="InterPro" id="IPR011990">
    <property type="entry name" value="TPR-like_helical_dom_sf"/>
</dbReference>
<evidence type="ECO:0008006" key="10">
    <source>
        <dbReference type="Google" id="ProtNLM"/>
    </source>
</evidence>
<evidence type="ECO:0000256" key="5">
    <source>
        <dbReference type="ARBA" id="ARBA00022927"/>
    </source>
</evidence>
<dbReference type="Pfam" id="PF14938">
    <property type="entry name" value="SNAP"/>
    <property type="match status" value="1"/>
</dbReference>
<gene>
    <name evidence="8" type="ORF">DSL72_006422</name>
</gene>
<keyword evidence="5 7" id="KW-0653">Protein transport</keyword>
<comment type="function">
    <text evidence="7">Required for vesicular transport between the endoplasmic reticulum and the Golgi apparatus.</text>
</comment>
<dbReference type="PANTHER" id="PTHR13768:SF8">
    <property type="entry name" value="ALPHA-SOLUBLE NSF ATTACHMENT PROTEIN"/>
    <property type="match status" value="1"/>
</dbReference>
<dbReference type="OrthoDB" id="9984275at2759"/>
<dbReference type="SUPFAM" id="SSF48452">
    <property type="entry name" value="TPR-like"/>
    <property type="match status" value="1"/>
</dbReference>
<evidence type="ECO:0000256" key="2">
    <source>
        <dbReference type="ARBA" id="ARBA00010050"/>
    </source>
</evidence>
<dbReference type="EMBL" id="CP063411">
    <property type="protein sequence ID" value="QSZ36542.1"/>
    <property type="molecule type" value="Genomic_DNA"/>
</dbReference>
<dbReference type="GO" id="GO:0031201">
    <property type="term" value="C:SNARE complex"/>
    <property type="evidence" value="ECO:0007669"/>
    <property type="project" value="TreeGrafter"/>
</dbReference>
<reference evidence="8" key="1">
    <citation type="submission" date="2020-10" db="EMBL/GenBank/DDBJ databases">
        <title>Genome Sequence of Monilinia vaccinii-corymbosi Sheds Light on Mummy Berry Disease Infection of Blueberry and Mating Type.</title>
        <authorList>
            <person name="Yow A.G."/>
            <person name="Zhang Y."/>
            <person name="Bansal K."/>
            <person name="Eacker S.M."/>
            <person name="Sullivan S."/>
            <person name="Liachko I."/>
            <person name="Cubeta M.A."/>
            <person name="Rollins J.A."/>
            <person name="Ashrafi H."/>
        </authorList>
    </citation>
    <scope>NUCLEOTIDE SEQUENCE</scope>
    <source>
        <strain evidence="8">RL-1</strain>
    </source>
</reference>
<organism evidence="8 9">
    <name type="scientific">Monilinia vaccinii-corymbosi</name>
    <dbReference type="NCBI Taxonomy" id="61207"/>
    <lineage>
        <taxon>Eukaryota</taxon>
        <taxon>Fungi</taxon>
        <taxon>Dikarya</taxon>
        <taxon>Ascomycota</taxon>
        <taxon>Pezizomycotina</taxon>
        <taxon>Leotiomycetes</taxon>
        <taxon>Helotiales</taxon>
        <taxon>Sclerotiniaceae</taxon>
        <taxon>Monilinia</taxon>
    </lineage>
</organism>
<dbReference type="GO" id="GO:0005483">
    <property type="term" value="F:soluble NSF attachment protein activity"/>
    <property type="evidence" value="ECO:0007669"/>
    <property type="project" value="TreeGrafter"/>
</dbReference>
<dbReference type="GO" id="GO:0005774">
    <property type="term" value="C:vacuolar membrane"/>
    <property type="evidence" value="ECO:0007669"/>
    <property type="project" value="TreeGrafter"/>
</dbReference>
<dbReference type="CDD" id="cd15832">
    <property type="entry name" value="SNAP"/>
    <property type="match status" value="1"/>
</dbReference>
<dbReference type="PANTHER" id="PTHR13768">
    <property type="entry name" value="SOLUBLE NSF ATTACHMENT PROTEIN SNAP"/>
    <property type="match status" value="1"/>
</dbReference>